<name>A0A940NQU8_9BACI</name>
<dbReference type="Proteomes" id="UP000682134">
    <property type="component" value="Unassembled WGS sequence"/>
</dbReference>
<accession>A0A940NQU8</accession>
<comment type="caution">
    <text evidence="3">The sequence shown here is derived from an EMBL/GenBank/DDBJ whole genome shotgun (WGS) entry which is preliminary data.</text>
</comment>
<dbReference type="EMBL" id="JAGIYQ010000020">
    <property type="protein sequence ID" value="MBP0727176.1"/>
    <property type="molecule type" value="Genomic_DNA"/>
</dbReference>
<evidence type="ECO:0000256" key="1">
    <source>
        <dbReference type="SAM" id="Phobius"/>
    </source>
</evidence>
<evidence type="ECO:0000259" key="2">
    <source>
        <dbReference type="Pfam" id="PF07885"/>
    </source>
</evidence>
<keyword evidence="3" id="KW-0406">Ion transport</keyword>
<feature type="transmembrane region" description="Helical" evidence="1">
    <location>
        <begin position="80"/>
        <end position="98"/>
    </location>
</feature>
<feature type="transmembrane region" description="Helical" evidence="1">
    <location>
        <begin position="110"/>
        <end position="131"/>
    </location>
</feature>
<evidence type="ECO:0000313" key="3">
    <source>
        <dbReference type="EMBL" id="MBP0727176.1"/>
    </source>
</evidence>
<dbReference type="Pfam" id="PF07885">
    <property type="entry name" value="Ion_trans_2"/>
    <property type="match status" value="1"/>
</dbReference>
<protein>
    <submittedName>
        <fullName evidence="3">Two pore domain potassium channel family protein</fullName>
    </submittedName>
</protein>
<keyword evidence="3" id="KW-0813">Transport</keyword>
<gene>
    <name evidence="3" type="ORF">J5Y03_18670</name>
</gene>
<dbReference type="SUPFAM" id="SSF81324">
    <property type="entry name" value="Voltage-gated potassium channels"/>
    <property type="match status" value="1"/>
</dbReference>
<keyword evidence="3" id="KW-0407">Ion channel</keyword>
<dbReference type="InterPro" id="IPR013099">
    <property type="entry name" value="K_chnl_dom"/>
</dbReference>
<feature type="transmembrane region" description="Helical" evidence="1">
    <location>
        <begin position="6"/>
        <end position="23"/>
    </location>
</feature>
<dbReference type="AlphaFoldDB" id="A0A940NQU8"/>
<organism evidence="3 4">
    <name type="scientific">Gottfriedia endophytica</name>
    <dbReference type="NCBI Taxonomy" id="2820819"/>
    <lineage>
        <taxon>Bacteria</taxon>
        <taxon>Bacillati</taxon>
        <taxon>Bacillota</taxon>
        <taxon>Bacilli</taxon>
        <taxon>Bacillales</taxon>
        <taxon>Bacillaceae</taxon>
        <taxon>Gottfriedia</taxon>
    </lineage>
</organism>
<dbReference type="Gene3D" id="1.10.287.70">
    <property type="match status" value="1"/>
</dbReference>
<keyword evidence="1" id="KW-0812">Transmembrane</keyword>
<feature type="domain" description="Potassium channel" evidence="2">
    <location>
        <begin position="48"/>
        <end position="130"/>
    </location>
</feature>
<reference evidence="3" key="1">
    <citation type="submission" date="2021-04" db="EMBL/GenBank/DDBJ databases">
        <title>Genome seq and assembly of Bacillus sp.</title>
        <authorList>
            <person name="Chhetri G."/>
        </authorList>
    </citation>
    <scope>NUCLEOTIDE SEQUENCE</scope>
    <source>
        <strain evidence="3">RG28</strain>
    </source>
</reference>
<sequence>MLTAFFFFLSIITILYSLVYLWSSSTHKVHKGVISFKNYVLLIFIYGTVLIAFGAVYYLLENTNHSILIENSSAIEGTNLHIMELCLYFSAITLLSVGYGDVVPIGIGRWVAMIEALIGYTMPAVFVLQLFKEERK</sequence>
<feature type="transmembrane region" description="Helical" evidence="1">
    <location>
        <begin position="39"/>
        <end position="60"/>
    </location>
</feature>
<proteinExistence type="predicted"/>
<evidence type="ECO:0000313" key="4">
    <source>
        <dbReference type="Proteomes" id="UP000682134"/>
    </source>
</evidence>
<keyword evidence="1" id="KW-1133">Transmembrane helix</keyword>
<keyword evidence="4" id="KW-1185">Reference proteome</keyword>
<dbReference type="GO" id="GO:0034220">
    <property type="term" value="P:monoatomic ion transmembrane transport"/>
    <property type="evidence" value="ECO:0007669"/>
    <property type="project" value="UniProtKB-KW"/>
</dbReference>
<keyword evidence="1" id="KW-0472">Membrane</keyword>
<dbReference type="RefSeq" id="WP_209407513.1">
    <property type="nucleotide sequence ID" value="NZ_JAGIYQ010000020.1"/>
</dbReference>